<comment type="caution">
    <text evidence="2">The sequence shown here is derived from an EMBL/GenBank/DDBJ whole genome shotgun (WGS) entry which is preliminary data.</text>
</comment>
<dbReference type="PANTHER" id="PTHR40518:SF1">
    <property type="entry name" value="ACETOACETATE DECARBOXYLASE"/>
    <property type="match status" value="1"/>
</dbReference>
<reference evidence="2" key="1">
    <citation type="submission" date="2013-11" db="EMBL/GenBank/DDBJ databases">
        <title>Genome sequence of the fusiform rust pathogen reveals effectors for host alternation and coevolution with pine.</title>
        <authorList>
            <consortium name="DOE Joint Genome Institute"/>
            <person name="Smith K."/>
            <person name="Pendleton A."/>
            <person name="Kubisiak T."/>
            <person name="Anderson C."/>
            <person name="Salamov A."/>
            <person name="Aerts A."/>
            <person name="Riley R."/>
            <person name="Clum A."/>
            <person name="Lindquist E."/>
            <person name="Ence D."/>
            <person name="Campbell M."/>
            <person name="Kronenberg Z."/>
            <person name="Feau N."/>
            <person name="Dhillon B."/>
            <person name="Hamelin R."/>
            <person name="Burleigh J."/>
            <person name="Smith J."/>
            <person name="Yandell M."/>
            <person name="Nelson C."/>
            <person name="Grigoriev I."/>
            <person name="Davis J."/>
        </authorList>
    </citation>
    <scope>NUCLEOTIDE SEQUENCE</scope>
    <source>
        <strain evidence="2">G11</strain>
    </source>
</reference>
<dbReference type="AlphaFoldDB" id="A0A9P6NIP0"/>
<keyword evidence="3" id="KW-1185">Reference proteome</keyword>
<gene>
    <name evidence="2" type="ORF">CROQUDRAFT_657067</name>
</gene>
<feature type="region of interest" description="Disordered" evidence="1">
    <location>
        <begin position="1"/>
        <end position="20"/>
    </location>
</feature>
<evidence type="ECO:0000256" key="1">
    <source>
        <dbReference type="SAM" id="MobiDB-lite"/>
    </source>
</evidence>
<accession>A0A9P6NIP0</accession>
<dbReference type="SUPFAM" id="SSF160104">
    <property type="entry name" value="Acetoacetate decarboxylase-like"/>
    <property type="match status" value="1"/>
</dbReference>
<dbReference type="Proteomes" id="UP000886653">
    <property type="component" value="Unassembled WGS sequence"/>
</dbReference>
<evidence type="ECO:0000313" key="3">
    <source>
        <dbReference type="Proteomes" id="UP000886653"/>
    </source>
</evidence>
<dbReference type="Gene3D" id="2.40.400.10">
    <property type="entry name" value="Acetoacetate decarboxylase-like"/>
    <property type="match status" value="1"/>
</dbReference>
<protein>
    <recommendedName>
        <fullName evidence="4">Acetoacetate decarboxylase</fullName>
    </recommendedName>
</protein>
<dbReference type="PANTHER" id="PTHR40518">
    <property type="entry name" value="ACETOACETATE DECARBOXYLASE"/>
    <property type="match status" value="1"/>
</dbReference>
<dbReference type="InterPro" id="IPR023375">
    <property type="entry name" value="ADC_dom_sf"/>
</dbReference>
<dbReference type="EMBL" id="MU167257">
    <property type="protein sequence ID" value="KAG0146714.1"/>
    <property type="molecule type" value="Genomic_DNA"/>
</dbReference>
<evidence type="ECO:0000313" key="2">
    <source>
        <dbReference type="EMBL" id="KAG0146714.1"/>
    </source>
</evidence>
<name>A0A9P6NIP0_9BASI</name>
<feature type="compositionally biased region" description="Basic and acidic residues" evidence="1">
    <location>
        <begin position="52"/>
        <end position="65"/>
    </location>
</feature>
<dbReference type="OrthoDB" id="9970474at2759"/>
<sequence>MQTSELTPTPSLDQKPKLNSTSHQLVPAPWRLHGEAWWLFLSLTGKLEETISPENDHQSESHPDPHPLGPAHFDTLEAASRESASVPGVFRGGMGTIQIIRYHSSPIGPYDELMIVPGEFALPDELHRGPLPRITRIYVSTLQSVFSGRLNWNVPKHLAQFKFTPATTGELIVRVHALESYTYTKPTKTEGSRIEPIFASTPFFSTIITPYGPPGLRLPMRLSALPGVVTSLGQPPVEEGDISLGLSGTKLWKEVNFDVSGRVGLIKAKGALKDSTGDSRFADGKNFPDFKPYQIGIHWTDQVLDFFEGVNLSPKP</sequence>
<proteinExistence type="predicted"/>
<feature type="region of interest" description="Disordered" evidence="1">
    <location>
        <begin position="52"/>
        <end position="72"/>
    </location>
</feature>
<organism evidence="2 3">
    <name type="scientific">Cronartium quercuum f. sp. fusiforme G11</name>
    <dbReference type="NCBI Taxonomy" id="708437"/>
    <lineage>
        <taxon>Eukaryota</taxon>
        <taxon>Fungi</taxon>
        <taxon>Dikarya</taxon>
        <taxon>Basidiomycota</taxon>
        <taxon>Pucciniomycotina</taxon>
        <taxon>Pucciniomycetes</taxon>
        <taxon>Pucciniales</taxon>
        <taxon>Coleosporiaceae</taxon>
        <taxon>Cronartium</taxon>
    </lineage>
</organism>
<evidence type="ECO:0008006" key="4">
    <source>
        <dbReference type="Google" id="ProtNLM"/>
    </source>
</evidence>